<keyword evidence="1" id="KW-1133">Transmembrane helix</keyword>
<dbReference type="AlphaFoldDB" id="A0A6A6HNR9"/>
<evidence type="ECO:0000256" key="1">
    <source>
        <dbReference type="SAM" id="Phobius"/>
    </source>
</evidence>
<organism evidence="2 3">
    <name type="scientific">Viridothelium virens</name>
    <name type="common">Speckled blister lichen</name>
    <name type="synonym">Trypethelium virens</name>
    <dbReference type="NCBI Taxonomy" id="1048519"/>
    <lineage>
        <taxon>Eukaryota</taxon>
        <taxon>Fungi</taxon>
        <taxon>Dikarya</taxon>
        <taxon>Ascomycota</taxon>
        <taxon>Pezizomycotina</taxon>
        <taxon>Dothideomycetes</taxon>
        <taxon>Dothideomycetes incertae sedis</taxon>
        <taxon>Trypetheliales</taxon>
        <taxon>Trypetheliaceae</taxon>
        <taxon>Viridothelium</taxon>
    </lineage>
</organism>
<feature type="transmembrane region" description="Helical" evidence="1">
    <location>
        <begin position="279"/>
        <end position="303"/>
    </location>
</feature>
<dbReference type="OrthoDB" id="5429716at2759"/>
<reference evidence="2" key="1">
    <citation type="journal article" date="2020" name="Stud. Mycol.">
        <title>101 Dothideomycetes genomes: a test case for predicting lifestyles and emergence of pathogens.</title>
        <authorList>
            <person name="Haridas S."/>
            <person name="Albert R."/>
            <person name="Binder M."/>
            <person name="Bloem J."/>
            <person name="Labutti K."/>
            <person name="Salamov A."/>
            <person name="Andreopoulos B."/>
            <person name="Baker S."/>
            <person name="Barry K."/>
            <person name="Bills G."/>
            <person name="Bluhm B."/>
            <person name="Cannon C."/>
            <person name="Castanera R."/>
            <person name="Culley D."/>
            <person name="Daum C."/>
            <person name="Ezra D."/>
            <person name="Gonzalez J."/>
            <person name="Henrissat B."/>
            <person name="Kuo A."/>
            <person name="Liang C."/>
            <person name="Lipzen A."/>
            <person name="Lutzoni F."/>
            <person name="Magnuson J."/>
            <person name="Mondo S."/>
            <person name="Nolan M."/>
            <person name="Ohm R."/>
            <person name="Pangilinan J."/>
            <person name="Park H.-J."/>
            <person name="Ramirez L."/>
            <person name="Alfaro M."/>
            <person name="Sun H."/>
            <person name="Tritt A."/>
            <person name="Yoshinaga Y."/>
            <person name="Zwiers L.-H."/>
            <person name="Turgeon B."/>
            <person name="Goodwin S."/>
            <person name="Spatafora J."/>
            <person name="Crous P."/>
            <person name="Grigoriev I."/>
        </authorList>
    </citation>
    <scope>NUCLEOTIDE SEQUENCE</scope>
    <source>
        <strain evidence="2">Tuck. ex Michener</strain>
    </source>
</reference>
<gene>
    <name evidence="2" type="ORF">EV356DRAFT_499639</name>
</gene>
<evidence type="ECO:0000313" key="2">
    <source>
        <dbReference type="EMBL" id="KAF2239492.1"/>
    </source>
</evidence>
<name>A0A6A6HNR9_VIRVR</name>
<keyword evidence="1" id="KW-0472">Membrane</keyword>
<sequence length="390" mass="42043">MSNEGVLPTVIVSDEFAQRTGATVETKVLTPSLRVNLGPLTTTFTPPESCDTPMTQTGDDVPEMRLAQSCITGRTLDDPSCWPLPLNNVYGTNPLNGYGIYSPGYICPFGFTSACSQSVGTLSDRTATLRSFLFQYPLTGAEHGVGCCPSGYSCTYINIDDYLIQTCRAAPYSFSYSAIICDADPGNSFILDGNPITVHTPSYNTSVPLQTTEISFKSGLADYTMFAPLIQLVYQASDLPGFHSPYLSSSLTKYGSSTINSTESNPIATDVHSTSGSRIAGIVIGALSGLSYLIVLVWFSLWWRRRKRRKGSSDSSAVREWPKAELSGLGKQLCEVGGENIRRELPNETAVHELPNETGAHELPKDTAVYELHGDTIVHAVSSSVLAGSE</sequence>
<dbReference type="EMBL" id="ML991772">
    <property type="protein sequence ID" value="KAF2239492.1"/>
    <property type="molecule type" value="Genomic_DNA"/>
</dbReference>
<proteinExistence type="predicted"/>
<evidence type="ECO:0000313" key="3">
    <source>
        <dbReference type="Proteomes" id="UP000800092"/>
    </source>
</evidence>
<dbReference type="Proteomes" id="UP000800092">
    <property type="component" value="Unassembled WGS sequence"/>
</dbReference>
<protein>
    <submittedName>
        <fullName evidence="2">Uncharacterized protein</fullName>
    </submittedName>
</protein>
<accession>A0A6A6HNR9</accession>
<keyword evidence="1" id="KW-0812">Transmembrane</keyword>
<keyword evidence="3" id="KW-1185">Reference proteome</keyword>